<feature type="compositionally biased region" description="Low complexity" evidence="2">
    <location>
        <begin position="108"/>
        <end position="119"/>
    </location>
</feature>
<dbReference type="GO" id="GO:0008270">
    <property type="term" value="F:zinc ion binding"/>
    <property type="evidence" value="ECO:0007669"/>
    <property type="project" value="InterPro"/>
</dbReference>
<sequence length="521" mass="56947">MSVAAPPPRIRSIAPLAPQMPRRQSCDRCHEQKVRCFTDPNDSMFGPRGSVDSDAGLGGQHTPSSPCVRCKKAGAMCIYSPQLRSGRPRLPRDPSSLPPRKRARRTSRSSCGSSRSPTLPLSPSPPLTGVPYSSNNNINMCKLEQIPHNGEYAAPQMTPLLSPVAITPHGDHNSHNNTNGLDQQHHHPVSEQWLMSSFGVDGATFSNNMGQLSPYSQPTSTPAVPFFSTATTAPAADNVMPEYSWMYSDPSDTYPEELAEINLRIHRAARTLPPMNRSLPSLSSPSVNEIFDAACSLINVVGRYTTTRSMSLQKRPENALGIHVHPNQEGANFEQPPMAMSIAVHSAMDTSVCLVVLACYQGLLGVFEEICTSFLHYTEDSHNPTSPRTASASTFASSSTTQVVVMVNLISHLLNQLHRAVGSLAGSLALPTARRLEQAAMSMPALSPTSSWSDHSEIGDDVLNLPGEYEVPSFHFNGHDRQSEKRQKTTAILFDQMEQRQLTVRAQVKLIKRLIRQSNVL</sequence>
<protein>
    <recommendedName>
        <fullName evidence="3">Zn(2)-C6 fungal-type domain-containing protein</fullName>
    </recommendedName>
</protein>
<dbReference type="EMBL" id="JAULSN010000007">
    <property type="protein sequence ID" value="KAK3366809.1"/>
    <property type="molecule type" value="Genomic_DNA"/>
</dbReference>
<feature type="domain" description="Zn(2)-C6 fungal-type" evidence="3">
    <location>
        <begin position="20"/>
        <end position="88"/>
    </location>
</feature>
<comment type="caution">
    <text evidence="4">The sequence shown here is derived from an EMBL/GenBank/DDBJ whole genome shotgun (WGS) entry which is preliminary data.</text>
</comment>
<evidence type="ECO:0000256" key="1">
    <source>
        <dbReference type="ARBA" id="ARBA00023242"/>
    </source>
</evidence>
<gene>
    <name evidence="4" type="ORF">B0T24DRAFT_368463</name>
</gene>
<evidence type="ECO:0000256" key="2">
    <source>
        <dbReference type="SAM" id="MobiDB-lite"/>
    </source>
</evidence>
<feature type="region of interest" description="Disordered" evidence="2">
    <location>
        <begin position="1"/>
        <end position="23"/>
    </location>
</feature>
<reference evidence="4" key="2">
    <citation type="submission" date="2023-06" db="EMBL/GenBank/DDBJ databases">
        <authorList>
            <consortium name="Lawrence Berkeley National Laboratory"/>
            <person name="Haridas S."/>
            <person name="Hensen N."/>
            <person name="Bonometti L."/>
            <person name="Westerberg I."/>
            <person name="Brannstrom I.O."/>
            <person name="Guillou S."/>
            <person name="Cros-Aarteil S."/>
            <person name="Calhoun S."/>
            <person name="Kuo A."/>
            <person name="Mondo S."/>
            <person name="Pangilinan J."/>
            <person name="Riley R."/>
            <person name="Labutti K."/>
            <person name="Andreopoulos B."/>
            <person name="Lipzen A."/>
            <person name="Chen C."/>
            <person name="Yanf M."/>
            <person name="Daum C."/>
            <person name="Ng V."/>
            <person name="Clum A."/>
            <person name="Steindorff A."/>
            <person name="Ohm R."/>
            <person name="Martin F."/>
            <person name="Silar P."/>
            <person name="Natvig D."/>
            <person name="Lalanne C."/>
            <person name="Gautier V."/>
            <person name="Ament-Velasquez S.L."/>
            <person name="Kruys A."/>
            <person name="Hutchinson M.I."/>
            <person name="Powell A.J."/>
            <person name="Barry K."/>
            <person name="Miller A.N."/>
            <person name="Grigoriev I.V."/>
            <person name="Debuchy R."/>
            <person name="Gladieux P."/>
            <person name="Thoren M.H."/>
            <person name="Johannesson H."/>
        </authorList>
    </citation>
    <scope>NUCLEOTIDE SEQUENCE</scope>
    <source>
        <strain evidence="4">CBS 958.72</strain>
    </source>
</reference>
<organism evidence="4 5">
    <name type="scientific">Lasiosphaeria ovina</name>
    <dbReference type="NCBI Taxonomy" id="92902"/>
    <lineage>
        <taxon>Eukaryota</taxon>
        <taxon>Fungi</taxon>
        <taxon>Dikarya</taxon>
        <taxon>Ascomycota</taxon>
        <taxon>Pezizomycotina</taxon>
        <taxon>Sordariomycetes</taxon>
        <taxon>Sordariomycetidae</taxon>
        <taxon>Sordariales</taxon>
        <taxon>Lasiosphaeriaceae</taxon>
        <taxon>Lasiosphaeria</taxon>
    </lineage>
</organism>
<dbReference type="CDD" id="cd00067">
    <property type="entry name" value="GAL4"/>
    <property type="match status" value="1"/>
</dbReference>
<dbReference type="SMART" id="SM00066">
    <property type="entry name" value="GAL4"/>
    <property type="match status" value="1"/>
</dbReference>
<feature type="region of interest" description="Disordered" evidence="2">
    <location>
        <begin position="81"/>
        <end position="131"/>
    </location>
</feature>
<keyword evidence="1" id="KW-0539">Nucleus</keyword>
<dbReference type="GO" id="GO:0000981">
    <property type="term" value="F:DNA-binding transcription factor activity, RNA polymerase II-specific"/>
    <property type="evidence" value="ECO:0007669"/>
    <property type="project" value="InterPro"/>
</dbReference>
<feature type="region of interest" description="Disordered" evidence="2">
    <location>
        <begin position="40"/>
        <end position="65"/>
    </location>
</feature>
<keyword evidence="5" id="KW-1185">Reference proteome</keyword>
<dbReference type="InterPro" id="IPR001138">
    <property type="entry name" value="Zn2Cys6_DnaBD"/>
</dbReference>
<dbReference type="Gene3D" id="4.10.240.10">
    <property type="entry name" value="Zn(2)-C6 fungal-type DNA-binding domain"/>
    <property type="match status" value="1"/>
</dbReference>
<reference evidence="4" key="1">
    <citation type="journal article" date="2023" name="Mol. Phylogenet. Evol.">
        <title>Genome-scale phylogeny and comparative genomics of the fungal order Sordariales.</title>
        <authorList>
            <person name="Hensen N."/>
            <person name="Bonometti L."/>
            <person name="Westerberg I."/>
            <person name="Brannstrom I.O."/>
            <person name="Guillou S."/>
            <person name="Cros-Aarteil S."/>
            <person name="Calhoun S."/>
            <person name="Haridas S."/>
            <person name="Kuo A."/>
            <person name="Mondo S."/>
            <person name="Pangilinan J."/>
            <person name="Riley R."/>
            <person name="LaButti K."/>
            <person name="Andreopoulos B."/>
            <person name="Lipzen A."/>
            <person name="Chen C."/>
            <person name="Yan M."/>
            <person name="Daum C."/>
            <person name="Ng V."/>
            <person name="Clum A."/>
            <person name="Steindorff A."/>
            <person name="Ohm R.A."/>
            <person name="Martin F."/>
            <person name="Silar P."/>
            <person name="Natvig D.O."/>
            <person name="Lalanne C."/>
            <person name="Gautier V."/>
            <person name="Ament-Velasquez S.L."/>
            <person name="Kruys A."/>
            <person name="Hutchinson M.I."/>
            <person name="Powell A.J."/>
            <person name="Barry K."/>
            <person name="Miller A.N."/>
            <person name="Grigoriev I.V."/>
            <person name="Debuchy R."/>
            <person name="Gladieux P."/>
            <person name="Hiltunen Thoren M."/>
            <person name="Johannesson H."/>
        </authorList>
    </citation>
    <scope>NUCLEOTIDE SEQUENCE</scope>
    <source>
        <strain evidence="4">CBS 958.72</strain>
    </source>
</reference>
<dbReference type="SUPFAM" id="SSF57701">
    <property type="entry name" value="Zn2/Cys6 DNA-binding domain"/>
    <property type="match status" value="1"/>
</dbReference>
<proteinExistence type="predicted"/>
<accession>A0AAE0N2A6</accession>
<evidence type="ECO:0000313" key="4">
    <source>
        <dbReference type="EMBL" id="KAK3366809.1"/>
    </source>
</evidence>
<evidence type="ECO:0000313" key="5">
    <source>
        <dbReference type="Proteomes" id="UP001287356"/>
    </source>
</evidence>
<dbReference type="Proteomes" id="UP001287356">
    <property type="component" value="Unassembled WGS sequence"/>
</dbReference>
<dbReference type="InterPro" id="IPR036864">
    <property type="entry name" value="Zn2-C6_fun-type_DNA-bd_sf"/>
</dbReference>
<evidence type="ECO:0000259" key="3">
    <source>
        <dbReference type="SMART" id="SM00066"/>
    </source>
</evidence>
<dbReference type="AlphaFoldDB" id="A0AAE0N2A6"/>
<name>A0AAE0N2A6_9PEZI</name>